<organism evidence="2 4">
    <name type="scientific">Araneus ventricosus</name>
    <name type="common">Orbweaver spider</name>
    <name type="synonym">Epeira ventricosa</name>
    <dbReference type="NCBI Taxonomy" id="182803"/>
    <lineage>
        <taxon>Eukaryota</taxon>
        <taxon>Metazoa</taxon>
        <taxon>Ecdysozoa</taxon>
        <taxon>Arthropoda</taxon>
        <taxon>Chelicerata</taxon>
        <taxon>Arachnida</taxon>
        <taxon>Araneae</taxon>
        <taxon>Araneomorphae</taxon>
        <taxon>Entelegynae</taxon>
        <taxon>Araneoidea</taxon>
        <taxon>Araneidae</taxon>
        <taxon>Araneus</taxon>
    </lineage>
</organism>
<accession>A0A4Y2II23</accession>
<evidence type="ECO:0000313" key="3">
    <source>
        <dbReference type="EMBL" id="GBM77218.1"/>
    </source>
</evidence>
<keyword evidence="4" id="KW-1185">Reference proteome</keyword>
<feature type="region of interest" description="Disordered" evidence="1">
    <location>
        <begin position="33"/>
        <end position="52"/>
    </location>
</feature>
<sequence length="52" mass="6121">MQKEKYEDWISIDEDIPITTTLTDLEICQATKVDDSDEDECVEQKLSNERKK</sequence>
<feature type="non-terminal residue" evidence="2">
    <location>
        <position position="1"/>
    </location>
</feature>
<protein>
    <submittedName>
        <fullName evidence="2">Uncharacterized protein</fullName>
    </submittedName>
</protein>
<dbReference type="AlphaFoldDB" id="A0A4Y2II23"/>
<dbReference type="Proteomes" id="UP000499080">
    <property type="component" value="Unassembled WGS sequence"/>
</dbReference>
<proteinExistence type="predicted"/>
<feature type="compositionally biased region" description="Basic and acidic residues" evidence="1">
    <location>
        <begin position="42"/>
        <end position="52"/>
    </location>
</feature>
<dbReference type="EMBL" id="BGPR01106708">
    <property type="protein sequence ID" value="GBM77210.1"/>
    <property type="molecule type" value="Genomic_DNA"/>
</dbReference>
<gene>
    <name evidence="2" type="ORF">AVEN_256168_1</name>
    <name evidence="3" type="ORF">AVEN_74471_1</name>
</gene>
<reference evidence="2 4" key="1">
    <citation type="journal article" date="2019" name="Sci. Rep.">
        <title>Orb-weaving spider Araneus ventricosus genome elucidates the spidroin gene catalogue.</title>
        <authorList>
            <person name="Kono N."/>
            <person name="Nakamura H."/>
            <person name="Ohtoshi R."/>
            <person name="Moran D.A.P."/>
            <person name="Shinohara A."/>
            <person name="Yoshida Y."/>
            <person name="Fujiwara M."/>
            <person name="Mori M."/>
            <person name="Tomita M."/>
            <person name="Arakawa K."/>
        </authorList>
    </citation>
    <scope>NUCLEOTIDE SEQUENCE [LARGE SCALE GENOMIC DNA]</scope>
</reference>
<comment type="caution">
    <text evidence="2">The sequence shown here is derived from an EMBL/GenBank/DDBJ whole genome shotgun (WGS) entry which is preliminary data.</text>
</comment>
<evidence type="ECO:0000256" key="1">
    <source>
        <dbReference type="SAM" id="MobiDB-lite"/>
    </source>
</evidence>
<dbReference type="EMBL" id="BGPR01106710">
    <property type="protein sequence ID" value="GBM77218.1"/>
    <property type="molecule type" value="Genomic_DNA"/>
</dbReference>
<name>A0A4Y2II23_ARAVE</name>
<evidence type="ECO:0000313" key="2">
    <source>
        <dbReference type="EMBL" id="GBM77210.1"/>
    </source>
</evidence>
<evidence type="ECO:0000313" key="4">
    <source>
        <dbReference type="Proteomes" id="UP000499080"/>
    </source>
</evidence>